<organism evidence="2 3">
    <name type="scientific">Gadus morhua</name>
    <name type="common">Atlantic cod</name>
    <dbReference type="NCBI Taxonomy" id="8049"/>
    <lineage>
        <taxon>Eukaryota</taxon>
        <taxon>Metazoa</taxon>
        <taxon>Chordata</taxon>
        <taxon>Craniata</taxon>
        <taxon>Vertebrata</taxon>
        <taxon>Euteleostomi</taxon>
        <taxon>Actinopterygii</taxon>
        <taxon>Neopterygii</taxon>
        <taxon>Teleostei</taxon>
        <taxon>Neoteleostei</taxon>
        <taxon>Acanthomorphata</taxon>
        <taxon>Zeiogadaria</taxon>
        <taxon>Gadariae</taxon>
        <taxon>Gadiformes</taxon>
        <taxon>Gadoidei</taxon>
        <taxon>Gadidae</taxon>
        <taxon>Gadus</taxon>
    </lineage>
</organism>
<dbReference type="OMA" id="RCRKRPH"/>
<protein>
    <recommendedName>
        <fullName evidence="4">WW-binding domain-containing protein</fullName>
    </recommendedName>
</protein>
<dbReference type="AlphaFoldDB" id="A0A8C5F935"/>
<evidence type="ECO:0000256" key="1">
    <source>
        <dbReference type="SAM" id="MobiDB-lite"/>
    </source>
</evidence>
<keyword evidence="3" id="KW-1185">Reference proteome</keyword>
<evidence type="ECO:0000313" key="2">
    <source>
        <dbReference type="Ensembl" id="ENSGMOP00000017789.2"/>
    </source>
</evidence>
<accession>A0A8C5F935</accession>
<reference evidence="2" key="2">
    <citation type="submission" date="2025-09" db="UniProtKB">
        <authorList>
            <consortium name="Ensembl"/>
        </authorList>
    </citation>
    <scope>IDENTIFICATION</scope>
</reference>
<feature type="region of interest" description="Disordered" evidence="1">
    <location>
        <begin position="98"/>
        <end position="120"/>
    </location>
</feature>
<evidence type="ECO:0008006" key="4">
    <source>
        <dbReference type="Google" id="ProtNLM"/>
    </source>
</evidence>
<feature type="region of interest" description="Disordered" evidence="1">
    <location>
        <begin position="51"/>
        <end position="77"/>
    </location>
</feature>
<evidence type="ECO:0000313" key="3">
    <source>
        <dbReference type="Proteomes" id="UP000694546"/>
    </source>
</evidence>
<reference evidence="2" key="1">
    <citation type="submission" date="2025-08" db="UniProtKB">
        <authorList>
            <consortium name="Ensembl"/>
        </authorList>
    </citation>
    <scope>IDENTIFICATION</scope>
</reference>
<dbReference type="Ensembl" id="ENSGMOT00000018228.2">
    <property type="protein sequence ID" value="ENSGMOP00000017789.2"/>
    <property type="gene ID" value="ENSGMOG00000016568.2"/>
</dbReference>
<dbReference type="Proteomes" id="UP000694546">
    <property type="component" value="Chromosome 11"/>
</dbReference>
<proteinExistence type="predicted"/>
<sequence length="120" mass="13296">MTKRRAEDALFGGVPTKTCYGSLCSLDMQLKGSATSGPVDPPSLQALLGSRCRKRPYSPEEADVQESPNNDKNDDSEDISFNYFQFWRTPLPALDLSLLEDEDSKSESRKNVTAKDGMET</sequence>
<name>A0A8C5F935_GADMO</name>
<dbReference type="GeneTree" id="ENSGT00530000067091"/>